<dbReference type="SUPFAM" id="SSF143243">
    <property type="entry name" value="Nqo5-like"/>
    <property type="match status" value="1"/>
</dbReference>
<dbReference type="RefSeq" id="WP_003514861.1">
    <property type="nucleotide sequence ID" value="NZ_CP013828.1"/>
</dbReference>
<feature type="domain" description="NADH:ubiquinone oxidoreductase 30kDa subunit" evidence="1">
    <location>
        <begin position="8"/>
        <end position="96"/>
    </location>
</feature>
<dbReference type="Pfam" id="PF00329">
    <property type="entry name" value="Complex1_30kDa"/>
    <property type="match status" value="1"/>
</dbReference>
<dbReference type="Proteomes" id="UP000223596">
    <property type="component" value="Unassembled WGS sequence"/>
</dbReference>
<dbReference type="GO" id="GO:0008137">
    <property type="term" value="F:NADH dehydrogenase (ubiquinone) activity"/>
    <property type="evidence" value="ECO:0007669"/>
    <property type="project" value="InterPro"/>
</dbReference>
<sequence length="119" mass="13296">MAQQTINTISPNELLAYALRLKNANYRLVAISCANAENGVEMSYSFDSGSDFTNLRITVAPGDEIESISSIYSYSFLYENEIKELFGVNITGISPDYKDKLYRISVKTPFNMKEGDKNG</sequence>
<evidence type="ECO:0000259" key="1">
    <source>
        <dbReference type="Pfam" id="PF00329"/>
    </source>
</evidence>
<comment type="caution">
    <text evidence="2">The sequence shown here is derived from an EMBL/GenBank/DDBJ whole genome shotgun (WGS) entry which is preliminary data.</text>
</comment>
<dbReference type="Gene3D" id="3.30.460.80">
    <property type="entry name" value="NADH:ubiquinone oxidoreductase, 30kDa subunit"/>
    <property type="match status" value="1"/>
</dbReference>
<protein>
    <submittedName>
        <fullName evidence="2">Ech hydrogenase subunit D</fullName>
    </submittedName>
</protein>
<name>A0AB36TD29_ACETH</name>
<proteinExistence type="predicted"/>
<gene>
    <name evidence="2" type="ORF">M972_11593</name>
</gene>
<accession>A0AB36TD29</accession>
<dbReference type="InterPro" id="IPR001268">
    <property type="entry name" value="NADH_UbQ_OxRdtase_30kDa_su"/>
</dbReference>
<dbReference type="EMBL" id="PDBW01000001">
    <property type="protein sequence ID" value="PFH01849.1"/>
    <property type="molecule type" value="Genomic_DNA"/>
</dbReference>
<evidence type="ECO:0000313" key="2">
    <source>
        <dbReference type="EMBL" id="PFH01849.1"/>
    </source>
</evidence>
<dbReference type="InterPro" id="IPR037232">
    <property type="entry name" value="NADH_quin_OxRdtase_su_C/D-like"/>
</dbReference>
<dbReference type="AlphaFoldDB" id="A0AB36TD29"/>
<organism evidence="2 3">
    <name type="scientific">Acetivibrio thermocellus AD2</name>
    <dbReference type="NCBI Taxonomy" id="1138384"/>
    <lineage>
        <taxon>Bacteria</taxon>
        <taxon>Bacillati</taxon>
        <taxon>Bacillota</taxon>
        <taxon>Clostridia</taxon>
        <taxon>Eubacteriales</taxon>
        <taxon>Oscillospiraceae</taxon>
        <taxon>Acetivibrio</taxon>
    </lineage>
</organism>
<reference evidence="2 3" key="1">
    <citation type="submission" date="2017-09" db="EMBL/GenBank/DDBJ databases">
        <title>Evaluation of Pacific Biosciences Sequencing Technology to Finishing C. thermocellum Genome Sequences.</title>
        <authorList>
            <person name="Brown S."/>
        </authorList>
    </citation>
    <scope>NUCLEOTIDE SEQUENCE [LARGE SCALE GENOMIC DNA]</scope>
    <source>
        <strain evidence="2 3">AD2</strain>
    </source>
</reference>
<evidence type="ECO:0000313" key="3">
    <source>
        <dbReference type="Proteomes" id="UP000223596"/>
    </source>
</evidence>